<feature type="compositionally biased region" description="Basic and acidic residues" evidence="1">
    <location>
        <begin position="727"/>
        <end position="755"/>
    </location>
</feature>
<protein>
    <submittedName>
        <fullName evidence="5">Right-handed parallel beta-helix repeat-containing protein</fullName>
    </submittedName>
</protein>
<dbReference type="SUPFAM" id="SSF51126">
    <property type="entry name" value="Pectin lyase-like"/>
    <property type="match status" value="1"/>
</dbReference>
<dbReference type="InterPro" id="IPR006626">
    <property type="entry name" value="PbH1"/>
</dbReference>
<feature type="chain" id="PRO_5042243872" evidence="3">
    <location>
        <begin position="30"/>
        <end position="804"/>
    </location>
</feature>
<name>A0AAF0Z6D1_9MICO</name>
<dbReference type="KEGG" id="sbil:SANBI_002823"/>
<keyword evidence="2" id="KW-0472">Membrane</keyword>
<dbReference type="SMART" id="SM00710">
    <property type="entry name" value="PbH1"/>
    <property type="match status" value="9"/>
</dbReference>
<feature type="region of interest" description="Disordered" evidence="1">
    <location>
        <begin position="675"/>
        <end position="804"/>
    </location>
</feature>
<feature type="signal peptide" evidence="3">
    <location>
        <begin position="1"/>
        <end position="29"/>
    </location>
</feature>
<dbReference type="Pfam" id="PF13229">
    <property type="entry name" value="Beta_helix"/>
    <property type="match status" value="2"/>
</dbReference>
<feature type="region of interest" description="Disordered" evidence="1">
    <location>
        <begin position="258"/>
        <end position="323"/>
    </location>
</feature>
<dbReference type="Gene3D" id="2.160.20.10">
    <property type="entry name" value="Single-stranded right-handed beta-helix, Pectin lyase-like"/>
    <property type="match status" value="1"/>
</dbReference>
<feature type="domain" description="Right handed beta helix" evidence="4">
    <location>
        <begin position="348"/>
        <end position="445"/>
    </location>
</feature>
<feature type="region of interest" description="Disordered" evidence="1">
    <location>
        <begin position="438"/>
        <end position="470"/>
    </location>
</feature>
<dbReference type="InterPro" id="IPR039448">
    <property type="entry name" value="Beta_helix"/>
</dbReference>
<feature type="compositionally biased region" description="Polar residues" evidence="1">
    <location>
        <begin position="766"/>
        <end position="783"/>
    </location>
</feature>
<keyword evidence="6" id="KW-1185">Reference proteome</keyword>
<dbReference type="RefSeq" id="WP_319156112.1">
    <property type="nucleotide sequence ID" value="NZ_CP138359.1"/>
</dbReference>
<evidence type="ECO:0000313" key="5">
    <source>
        <dbReference type="EMBL" id="WPF81524.1"/>
    </source>
</evidence>
<keyword evidence="3" id="KW-0732">Signal</keyword>
<gene>
    <name evidence="5" type="ORF">SANBI_002823</name>
</gene>
<feature type="domain" description="Right handed beta helix" evidence="4">
    <location>
        <begin position="463"/>
        <end position="608"/>
    </location>
</feature>
<dbReference type="InterPro" id="IPR011050">
    <property type="entry name" value="Pectin_lyase_fold/virulence"/>
</dbReference>
<accession>A0AAF0Z6D1</accession>
<feature type="compositionally biased region" description="Low complexity" evidence="1">
    <location>
        <begin position="263"/>
        <end position="323"/>
    </location>
</feature>
<evidence type="ECO:0000256" key="1">
    <source>
        <dbReference type="SAM" id="MobiDB-lite"/>
    </source>
</evidence>
<reference evidence="6" key="1">
    <citation type="submission" date="2023-11" db="EMBL/GenBank/DDBJ databases">
        <authorList>
            <person name="Helweg L.P."/>
            <person name="Kiel A."/>
            <person name="Hitz F."/>
            <person name="Ruckert-Reed C."/>
            <person name="Busche T."/>
            <person name="Kaltschmidt B."/>
            <person name="Kaltschmidt C."/>
        </authorList>
    </citation>
    <scope>NUCLEOTIDE SEQUENCE [LARGE SCALE GENOMIC DNA]</scope>
    <source>
        <strain evidence="6">4.1</strain>
    </source>
</reference>
<dbReference type="Proteomes" id="UP001304340">
    <property type="component" value="Chromosome"/>
</dbReference>
<keyword evidence="2" id="KW-1133">Transmembrane helix</keyword>
<evidence type="ECO:0000313" key="6">
    <source>
        <dbReference type="Proteomes" id="UP001304340"/>
    </source>
</evidence>
<evidence type="ECO:0000256" key="3">
    <source>
        <dbReference type="SAM" id="SignalP"/>
    </source>
</evidence>
<keyword evidence="2" id="KW-0812">Transmembrane</keyword>
<feature type="compositionally biased region" description="Polar residues" evidence="1">
    <location>
        <begin position="684"/>
        <end position="701"/>
    </location>
</feature>
<evidence type="ECO:0000259" key="4">
    <source>
        <dbReference type="Pfam" id="PF13229"/>
    </source>
</evidence>
<dbReference type="EMBL" id="CP138359">
    <property type="protein sequence ID" value="WPF81524.1"/>
    <property type="molecule type" value="Genomic_DNA"/>
</dbReference>
<sequence>MSARRATRGAALAAAVGCTVLVTGGMAAATPVLQPVQVRAASTAVPTPAPVAYPGDPDAEAALVAAEDRRLVEVRSIANGAQWTGASQWRPYRLETGTTYTLVLVEREAPYSFDDLLELAPQTLVRQPDGSYLLGENIVVEEGATLDLTSDDGLRLNLTSTDDAFVSIVTLGGDLTVAGTAENPTVVSAWDPRTGTVDDDTSDGRAYVRVVGGYADFRHATFDHLGFWSGTTGGVSLTGTDLPHTAPGSQDLAAGEIPAADEPTAPDGTAGTEGTAGTDETAGAVATGDAAAPGAAPDGTATSTTSAGAPTGTGTTSTVVSPPSAKVFGTELLPTGAGAPTLGLGADLSGYSFVSAQIQDVTFSDNAFGLFVMNAEGVVVSGSRIEDSLVDGLVMHRDVTASTVVATTSTGNAVDGFRLARSTSGIVLERLTSTGNGRNGISIEGTPLADGPSATGTGTEMSGANSVSESTVTGNGRYGIDVVGGTTIEVDANTVTDNPAGIVVSEGATAVELTDNTVEGADQQGISLRSAGTDTVVTGNTVLGGEIGIYARDAGGTFERNTVDDVTSHAITLVGATGGSVVSDNSVGGRGPSAIDVARTTGVAVSDNSTEDWDSTKPLSTVLRQIFQPLTVVWLLLALLVLVTALTSIRHRNAGVRHPYANRAPLTSLTRGVVDPSEIFGPAQGQSQGRAQNQAQDQPQVGTRAEQPHGAGNLGPTLPRPQPSRARRADRSAGDLLVREAPADLELHDDGHPGDDVTGPAWQGRETLQQSLQDARQPGQQPAQVAEPGGRAPARGPRDLRCAP</sequence>
<proteinExistence type="predicted"/>
<feature type="transmembrane region" description="Helical" evidence="2">
    <location>
        <begin position="626"/>
        <end position="649"/>
    </location>
</feature>
<dbReference type="InterPro" id="IPR012334">
    <property type="entry name" value="Pectin_lyas_fold"/>
</dbReference>
<evidence type="ECO:0000256" key="2">
    <source>
        <dbReference type="SAM" id="Phobius"/>
    </source>
</evidence>
<feature type="compositionally biased region" description="Polar residues" evidence="1">
    <location>
        <begin position="454"/>
        <end position="470"/>
    </location>
</feature>
<dbReference type="AlphaFoldDB" id="A0AAF0Z6D1"/>
<organism evidence="5 6">
    <name type="scientific">Sanguibacter biliveldensis</name>
    <dbReference type="NCBI Taxonomy" id="3030830"/>
    <lineage>
        <taxon>Bacteria</taxon>
        <taxon>Bacillati</taxon>
        <taxon>Actinomycetota</taxon>
        <taxon>Actinomycetes</taxon>
        <taxon>Micrococcales</taxon>
        <taxon>Sanguibacteraceae</taxon>
        <taxon>Sanguibacter</taxon>
    </lineage>
</organism>